<evidence type="ECO:0000259" key="2">
    <source>
        <dbReference type="Pfam" id="PF00676"/>
    </source>
</evidence>
<dbReference type="InterPro" id="IPR017596">
    <property type="entry name" value="PdhA/BkdA"/>
</dbReference>
<gene>
    <name evidence="3" type="primary">pdhA</name>
    <name evidence="3" type="ORF">H1011_02790</name>
</gene>
<dbReference type="InterPro" id="IPR050771">
    <property type="entry name" value="Alpha-ketoacid_DH_E1_comp"/>
</dbReference>
<dbReference type="Proteomes" id="UP000604391">
    <property type="component" value="Unassembled WGS sequence"/>
</dbReference>
<comment type="caution">
    <text evidence="3">The sequence shown here is derived from an EMBL/GenBank/DDBJ whole genome shotgun (WGS) entry which is preliminary data.</text>
</comment>
<dbReference type="SUPFAM" id="SSF52518">
    <property type="entry name" value="Thiamin diphosphate-binding fold (THDP-binding)"/>
    <property type="match status" value="1"/>
</dbReference>
<dbReference type="Pfam" id="PF00676">
    <property type="entry name" value="E1_dh"/>
    <property type="match status" value="1"/>
</dbReference>
<dbReference type="Gene3D" id="3.40.50.970">
    <property type="match status" value="1"/>
</dbReference>
<sequence length="366" mass="41686">MAKKKDLFEEFNPLEGKVYQILDKDGKVVGDEPKLSEEQLKDMYFYMLYTRVSDEKAVNMQRQGRMLTYAPVSGQEALHVGSALALEKDDWVVPAFRENGVFLVKGLDLHKIYLYWKGNEEGALIPEGMNILPVTIPVASQTLHGVGIGWAQALKGEKAATVTYFGDGATSEGEFHEAMNFAAVFKANIVFICNNNQYAISVPVEKQTASKTLAQKAIAYEMPGIKVDGNDVLAMYSITKYALERARSGKGPSMIEGYTYRIGYHTTADDPTKYRDQKEVDEWRTKDPIIRFREYLKGKKIWTEKYEEEVQKKVKEMVSNEVKIAESFSKPPIKAYFEHTYAEMYPYLKEQLKEMSACEEEKEAKE</sequence>
<evidence type="ECO:0000256" key="1">
    <source>
        <dbReference type="ARBA" id="ARBA00023002"/>
    </source>
</evidence>
<name>A0A832V2B5_9ARCH</name>
<dbReference type="InterPro" id="IPR001017">
    <property type="entry name" value="DH_E1"/>
</dbReference>
<dbReference type="InterPro" id="IPR029061">
    <property type="entry name" value="THDP-binding"/>
</dbReference>
<dbReference type="CDD" id="cd02000">
    <property type="entry name" value="TPP_E1_PDC_ADC_BCADC"/>
    <property type="match status" value="1"/>
</dbReference>
<dbReference type="NCBIfam" id="TIGR03181">
    <property type="entry name" value="PDH_E1_alph_x"/>
    <property type="match status" value="1"/>
</dbReference>
<organism evidence="3 4">
    <name type="scientific">Candidatus Undinarchaeum marinum</name>
    <dbReference type="NCBI Taxonomy" id="2756141"/>
    <lineage>
        <taxon>Archaea</taxon>
        <taxon>Candidatus Undinarchaeota</taxon>
        <taxon>Candidatus Undinarchaeia</taxon>
        <taxon>Candidatus Undinarchaeales</taxon>
        <taxon>Candidatus Undinarchaeaceae</taxon>
        <taxon>Candidatus Undinarchaeum</taxon>
    </lineage>
</organism>
<feature type="domain" description="Dehydrogenase E1 component" evidence="2">
    <location>
        <begin position="47"/>
        <end position="333"/>
    </location>
</feature>
<dbReference type="EMBL" id="DVAD01000014">
    <property type="protein sequence ID" value="HIJ99726.1"/>
    <property type="molecule type" value="Genomic_DNA"/>
</dbReference>
<keyword evidence="3" id="KW-0670">Pyruvate</keyword>
<dbReference type="AlphaFoldDB" id="A0A832V2B5"/>
<accession>A0A832V2B5</accession>
<dbReference type="PANTHER" id="PTHR43380:SF1">
    <property type="entry name" value="2-OXOISOVALERATE DEHYDROGENASE SUBUNIT ALPHA, MITOCHONDRIAL"/>
    <property type="match status" value="1"/>
</dbReference>
<evidence type="ECO:0000313" key="3">
    <source>
        <dbReference type="EMBL" id="HIJ99726.1"/>
    </source>
</evidence>
<dbReference type="PANTHER" id="PTHR43380">
    <property type="entry name" value="2-OXOISOVALERATE DEHYDROGENASE SUBUNIT ALPHA, MITOCHONDRIAL"/>
    <property type="match status" value="1"/>
</dbReference>
<evidence type="ECO:0000313" key="4">
    <source>
        <dbReference type="Proteomes" id="UP000604391"/>
    </source>
</evidence>
<protein>
    <submittedName>
        <fullName evidence="3">Pyruvate dehydrogenase (Acetyl-transferring) E1 component subunit alpha</fullName>
    </submittedName>
</protein>
<dbReference type="GO" id="GO:0044272">
    <property type="term" value="P:sulfur compound biosynthetic process"/>
    <property type="evidence" value="ECO:0007669"/>
    <property type="project" value="UniProtKB-ARBA"/>
</dbReference>
<dbReference type="GO" id="GO:0009083">
    <property type="term" value="P:branched-chain amino acid catabolic process"/>
    <property type="evidence" value="ECO:0007669"/>
    <property type="project" value="TreeGrafter"/>
</dbReference>
<dbReference type="GO" id="GO:0016624">
    <property type="term" value="F:oxidoreductase activity, acting on the aldehyde or oxo group of donors, disulfide as acceptor"/>
    <property type="evidence" value="ECO:0007669"/>
    <property type="project" value="InterPro"/>
</dbReference>
<proteinExistence type="predicted"/>
<reference evidence="3 4" key="1">
    <citation type="journal article" name="Nat. Commun.">
        <title>Undinarchaeota illuminate DPANN phylogeny and the impact of gene transfer on archaeal evolution.</title>
        <authorList>
            <person name="Dombrowski N."/>
            <person name="Williams T.A."/>
            <person name="Sun J."/>
            <person name="Woodcroft B.J."/>
            <person name="Lee J.H."/>
            <person name="Minh B.Q."/>
            <person name="Rinke C."/>
            <person name="Spang A."/>
        </authorList>
    </citation>
    <scope>NUCLEOTIDE SEQUENCE [LARGE SCALE GENOMIC DNA]</scope>
    <source>
        <strain evidence="3">MAG_bin17</strain>
    </source>
</reference>
<keyword evidence="4" id="KW-1185">Reference proteome</keyword>
<keyword evidence="1" id="KW-0560">Oxidoreductase</keyword>